<evidence type="ECO:0000313" key="3">
    <source>
        <dbReference type="Proteomes" id="UP000199643"/>
    </source>
</evidence>
<organism evidence="2 3">
    <name type="scientific">Pedobacter terrae</name>
    <dbReference type="NCBI Taxonomy" id="405671"/>
    <lineage>
        <taxon>Bacteria</taxon>
        <taxon>Pseudomonadati</taxon>
        <taxon>Bacteroidota</taxon>
        <taxon>Sphingobacteriia</taxon>
        <taxon>Sphingobacteriales</taxon>
        <taxon>Sphingobacteriaceae</taxon>
        <taxon>Pedobacter</taxon>
    </lineage>
</organism>
<dbReference type="SMART" id="SM00382">
    <property type="entry name" value="AAA"/>
    <property type="match status" value="1"/>
</dbReference>
<dbReference type="OrthoDB" id="9778168at2"/>
<evidence type="ECO:0000259" key="1">
    <source>
        <dbReference type="SMART" id="SM00382"/>
    </source>
</evidence>
<dbReference type="Pfam" id="PF13173">
    <property type="entry name" value="AAA_14"/>
    <property type="match status" value="1"/>
</dbReference>
<feature type="domain" description="AAA+ ATPase" evidence="1">
    <location>
        <begin position="16"/>
        <end position="134"/>
    </location>
</feature>
<protein>
    <recommendedName>
        <fullName evidence="1">AAA+ ATPase domain-containing protein</fullName>
    </recommendedName>
</protein>
<dbReference type="InterPro" id="IPR025420">
    <property type="entry name" value="DUF4143"/>
</dbReference>
<dbReference type="Gene3D" id="3.40.50.300">
    <property type="entry name" value="P-loop containing nucleotide triphosphate hydrolases"/>
    <property type="match status" value="1"/>
</dbReference>
<name>A0A1G7SK71_9SPHI</name>
<dbReference type="RefSeq" id="WP_090498358.1">
    <property type="nucleotide sequence ID" value="NZ_FNCH01000004.1"/>
</dbReference>
<dbReference type="PANTHER" id="PTHR43566:SF1">
    <property type="entry name" value="AAA+ ATPASE DOMAIN-CONTAINING PROTEIN"/>
    <property type="match status" value="1"/>
</dbReference>
<dbReference type="InterPro" id="IPR041682">
    <property type="entry name" value="AAA_14"/>
</dbReference>
<dbReference type="InterPro" id="IPR027417">
    <property type="entry name" value="P-loop_NTPase"/>
</dbReference>
<dbReference type="STRING" id="405671.SAMN05421827_104215"/>
<reference evidence="3" key="1">
    <citation type="submission" date="2016-10" db="EMBL/GenBank/DDBJ databases">
        <authorList>
            <person name="Varghese N."/>
            <person name="Submissions S."/>
        </authorList>
    </citation>
    <scope>NUCLEOTIDE SEQUENCE [LARGE SCALE GENOMIC DNA]</scope>
    <source>
        <strain evidence="3">DSM 17933</strain>
    </source>
</reference>
<sequence length="375" mass="42992">MIVRKQLDYAFTRLFKGKAFIIFGPRQTGKTTFVEQLLAKVDKKTLYLNGDDADVRETLAKPNAAQIAQMLAGYEVLFIDEAQRINDVGLLIKIIVDRFKPVQVIATGSSAFELSGKINEPLTGRKYEMMLLPFSYAELVNDTDFITEERSFEQRLIYGSYPEIINDPQNAEEHLKLLADSYLYKDLFTLEDVKKPLLFEKIVKALALQIGSEVNFSELAQLVKADQKTVDKYISLLEKSFVVFSLPAFAGNVRNEIKKNKKIYFYDTGIVNAITRNFNSLANRNDVGALFENYMIAERMKFLHQNQMEADCFFWRTTQQQEIDYIEKTKGNFLAVEFKWSERGKNKIPLTFTNAYPDAETLLISKADRGTFLNG</sequence>
<dbReference type="Proteomes" id="UP000199643">
    <property type="component" value="Unassembled WGS sequence"/>
</dbReference>
<gene>
    <name evidence="2" type="ORF">SAMN05421827_104215</name>
</gene>
<accession>A0A1G7SK71</accession>
<dbReference type="EMBL" id="FNCH01000004">
    <property type="protein sequence ID" value="SDG23351.1"/>
    <property type="molecule type" value="Genomic_DNA"/>
</dbReference>
<dbReference type="Pfam" id="PF13635">
    <property type="entry name" value="DUF4143"/>
    <property type="match status" value="1"/>
</dbReference>
<evidence type="ECO:0000313" key="2">
    <source>
        <dbReference type="EMBL" id="SDG23351.1"/>
    </source>
</evidence>
<proteinExistence type="predicted"/>
<dbReference type="SUPFAM" id="SSF52540">
    <property type="entry name" value="P-loop containing nucleoside triphosphate hydrolases"/>
    <property type="match status" value="1"/>
</dbReference>
<keyword evidence="3" id="KW-1185">Reference proteome</keyword>
<dbReference type="PANTHER" id="PTHR43566">
    <property type="entry name" value="CONSERVED PROTEIN"/>
    <property type="match status" value="1"/>
</dbReference>
<dbReference type="AlphaFoldDB" id="A0A1G7SK71"/>
<dbReference type="InterPro" id="IPR003593">
    <property type="entry name" value="AAA+_ATPase"/>
</dbReference>